<proteinExistence type="predicted"/>
<dbReference type="AlphaFoldDB" id="A0A1T4ZX65"/>
<evidence type="ECO:0000256" key="2">
    <source>
        <dbReference type="SAM" id="SignalP"/>
    </source>
</evidence>
<feature type="signal peptide" evidence="2">
    <location>
        <begin position="1"/>
        <end position="22"/>
    </location>
</feature>
<gene>
    <name evidence="3" type="ORF">SAMN05660226_00259</name>
</gene>
<protein>
    <submittedName>
        <fullName evidence="3">GLPGLI family protein</fullName>
    </submittedName>
</protein>
<evidence type="ECO:0000313" key="3">
    <source>
        <dbReference type="EMBL" id="SKB27391.1"/>
    </source>
</evidence>
<accession>A0A1T4ZX65</accession>
<dbReference type="OrthoDB" id="1440774at2"/>
<keyword evidence="4" id="KW-1185">Reference proteome</keyword>
<dbReference type="InterPro" id="IPR005901">
    <property type="entry name" value="GLPGLI"/>
</dbReference>
<dbReference type="NCBIfam" id="TIGR01200">
    <property type="entry name" value="GLPGLI"/>
    <property type="match status" value="1"/>
</dbReference>
<dbReference type="Pfam" id="PF09697">
    <property type="entry name" value="Porph_ging"/>
    <property type="match status" value="1"/>
</dbReference>
<organism evidence="3 4">
    <name type="scientific">Parapedobacter luteus</name>
    <dbReference type="NCBI Taxonomy" id="623280"/>
    <lineage>
        <taxon>Bacteria</taxon>
        <taxon>Pseudomonadati</taxon>
        <taxon>Bacteroidota</taxon>
        <taxon>Sphingobacteriia</taxon>
        <taxon>Sphingobacteriales</taxon>
        <taxon>Sphingobacteriaceae</taxon>
        <taxon>Parapedobacter</taxon>
    </lineage>
</organism>
<feature type="chain" id="PRO_5012617301" evidence="2">
    <location>
        <begin position="23"/>
        <end position="271"/>
    </location>
</feature>
<dbReference type="Proteomes" id="UP000190541">
    <property type="component" value="Unassembled WGS sequence"/>
</dbReference>
<evidence type="ECO:0000256" key="1">
    <source>
        <dbReference type="SAM" id="MobiDB-lite"/>
    </source>
</evidence>
<reference evidence="3 4" key="1">
    <citation type="submission" date="2017-02" db="EMBL/GenBank/DDBJ databases">
        <authorList>
            <person name="Peterson S.W."/>
        </authorList>
    </citation>
    <scope>NUCLEOTIDE SEQUENCE [LARGE SCALE GENOMIC DNA]</scope>
    <source>
        <strain evidence="3 4">DSM 22899</strain>
    </source>
</reference>
<dbReference type="RefSeq" id="WP_079714986.1">
    <property type="nucleotide sequence ID" value="NZ_FUYS01000001.1"/>
</dbReference>
<name>A0A1T4ZX65_9SPHI</name>
<dbReference type="STRING" id="623280.SAMN05660226_00259"/>
<feature type="region of interest" description="Disordered" evidence="1">
    <location>
        <begin position="252"/>
        <end position="271"/>
    </location>
</feature>
<evidence type="ECO:0000313" key="4">
    <source>
        <dbReference type="Proteomes" id="UP000190541"/>
    </source>
</evidence>
<dbReference type="EMBL" id="FUYS01000001">
    <property type="protein sequence ID" value="SKB27391.1"/>
    <property type="molecule type" value="Genomic_DNA"/>
</dbReference>
<sequence>MIRALFLLLVSFVVSHCLFAQAQNPAHKILYLMEFREDSTSNNTKEELTELLISNETSLFRSCYLAQRDTMRYHPDAGLTEPTFPISGNYHRIVKNSQAQSIAYYQQLNVVNGELYRYTESMEDLNWELLPDTMSIGSLKCQKAKINYGNRKWEAWFCPDIAISDGPYKFCNLPGLIVQVADTTDSWSFSLVGIHEIPPFDFDLRYLNQSVEMDKLDFYKHRKEFMANAVDRMLAAGVISFPDPATEVKMRKKSEEGIKQRNNPIELYPQP</sequence>
<keyword evidence="2" id="KW-0732">Signal</keyword>